<dbReference type="InterPro" id="IPR017911">
    <property type="entry name" value="MacB-like_ATP-bd"/>
</dbReference>
<dbReference type="FunFam" id="3.40.50.300:FF:000032">
    <property type="entry name" value="Export ABC transporter ATP-binding protein"/>
    <property type="match status" value="1"/>
</dbReference>
<accession>A0A916QDM8</accession>
<reference evidence="6" key="1">
    <citation type="submission" date="2020-08" db="EMBL/GenBank/DDBJ databases">
        <authorList>
            <person name="Uke A."/>
            <person name="Chhe C."/>
            <person name="Baramee S."/>
            <person name="Kosugi A."/>
        </authorList>
    </citation>
    <scope>NUCLEOTIDE SEQUENCE</scope>
    <source>
        <strain evidence="6">DA-C8</strain>
    </source>
</reference>
<dbReference type="Proteomes" id="UP000654993">
    <property type="component" value="Unassembled WGS sequence"/>
</dbReference>
<sequence>MIQLKHVTKEYQIGDDVIKALDDITLDIQAGEFIAIMGVSGSGKSTLLNILGCMDRPSSGEYFLDGVSVNRLNDRELSRIRNRKVTFVFQHFALMEKYTAYENIELPLLQRRLSRSERRKTIIQAASQLGIEDQLSKLPKQMSGGQQQRAAIARALASGAEILLADEPTGALDRKTGETLMSIFHELNQQGKTIIIVTHDPMVAQYASRTIYLSDGRIDQYAV</sequence>
<dbReference type="AlphaFoldDB" id="A0A916QDM8"/>
<dbReference type="PANTHER" id="PTHR42798">
    <property type="entry name" value="LIPOPROTEIN-RELEASING SYSTEM ATP-BINDING PROTEIN LOLD"/>
    <property type="match status" value="1"/>
</dbReference>
<feature type="domain" description="ABC transporter" evidence="5">
    <location>
        <begin position="2"/>
        <end position="223"/>
    </location>
</feature>
<dbReference type="InterPro" id="IPR003593">
    <property type="entry name" value="AAA+_ATPase"/>
</dbReference>
<dbReference type="PANTHER" id="PTHR42798:SF7">
    <property type="entry name" value="ALPHA-D-RIBOSE 1-METHYLPHOSPHONATE 5-TRIPHOSPHATE SYNTHASE SUBUNIT PHNL"/>
    <property type="match status" value="1"/>
</dbReference>
<dbReference type="PROSITE" id="PS50893">
    <property type="entry name" value="ABC_TRANSPORTER_2"/>
    <property type="match status" value="1"/>
</dbReference>
<proteinExistence type="inferred from homology"/>
<dbReference type="Pfam" id="PF00005">
    <property type="entry name" value="ABC_tran"/>
    <property type="match status" value="1"/>
</dbReference>
<dbReference type="PROSITE" id="PS00211">
    <property type="entry name" value="ABC_TRANSPORTER_1"/>
    <property type="match status" value="1"/>
</dbReference>
<evidence type="ECO:0000256" key="3">
    <source>
        <dbReference type="ARBA" id="ARBA00022741"/>
    </source>
</evidence>
<evidence type="ECO:0000313" key="7">
    <source>
        <dbReference type="Proteomes" id="UP000654993"/>
    </source>
</evidence>
<keyword evidence="2" id="KW-0813">Transport</keyword>
<keyword evidence="4 6" id="KW-0067">ATP-binding</keyword>
<dbReference type="SUPFAM" id="SSF52540">
    <property type="entry name" value="P-loop containing nucleoside triphosphate hydrolases"/>
    <property type="match status" value="1"/>
</dbReference>
<protein>
    <submittedName>
        <fullName evidence="6">Peptide ABC transporter ATP-binding protein</fullName>
    </submittedName>
</protein>
<dbReference type="EMBL" id="BMAQ01000028">
    <property type="protein sequence ID" value="GFR38807.1"/>
    <property type="molecule type" value="Genomic_DNA"/>
</dbReference>
<dbReference type="GO" id="GO:0016887">
    <property type="term" value="F:ATP hydrolysis activity"/>
    <property type="evidence" value="ECO:0007669"/>
    <property type="project" value="InterPro"/>
</dbReference>
<name>A0A916QDM8_9BACL</name>
<organism evidence="6 7">
    <name type="scientific">Insulibacter thermoxylanivorax</name>
    <dbReference type="NCBI Taxonomy" id="2749268"/>
    <lineage>
        <taxon>Bacteria</taxon>
        <taxon>Bacillati</taxon>
        <taxon>Bacillota</taxon>
        <taxon>Bacilli</taxon>
        <taxon>Bacillales</taxon>
        <taxon>Paenibacillaceae</taxon>
        <taxon>Insulibacter</taxon>
    </lineage>
</organism>
<evidence type="ECO:0000256" key="2">
    <source>
        <dbReference type="ARBA" id="ARBA00022448"/>
    </source>
</evidence>
<dbReference type="Gene3D" id="3.40.50.300">
    <property type="entry name" value="P-loop containing nucleotide triphosphate hydrolases"/>
    <property type="match status" value="1"/>
</dbReference>
<evidence type="ECO:0000313" key="6">
    <source>
        <dbReference type="EMBL" id="GFR38807.1"/>
    </source>
</evidence>
<dbReference type="GO" id="GO:0022857">
    <property type="term" value="F:transmembrane transporter activity"/>
    <property type="evidence" value="ECO:0007669"/>
    <property type="project" value="UniProtKB-ARBA"/>
</dbReference>
<evidence type="ECO:0000256" key="1">
    <source>
        <dbReference type="ARBA" id="ARBA00005417"/>
    </source>
</evidence>
<dbReference type="InterPro" id="IPR003439">
    <property type="entry name" value="ABC_transporter-like_ATP-bd"/>
</dbReference>
<dbReference type="SMART" id="SM00382">
    <property type="entry name" value="AAA"/>
    <property type="match status" value="1"/>
</dbReference>
<dbReference type="CDD" id="cd03255">
    <property type="entry name" value="ABC_MJ0796_LolCDE_FtsE"/>
    <property type="match status" value="1"/>
</dbReference>
<comment type="similarity">
    <text evidence="1">Belongs to the ABC transporter superfamily.</text>
</comment>
<evidence type="ECO:0000259" key="5">
    <source>
        <dbReference type="PROSITE" id="PS50893"/>
    </source>
</evidence>
<dbReference type="InterPro" id="IPR017871">
    <property type="entry name" value="ABC_transporter-like_CS"/>
</dbReference>
<dbReference type="GO" id="GO:0098796">
    <property type="term" value="C:membrane protein complex"/>
    <property type="evidence" value="ECO:0007669"/>
    <property type="project" value="UniProtKB-ARBA"/>
</dbReference>
<dbReference type="RefSeq" id="WP_200967032.1">
    <property type="nucleotide sequence ID" value="NZ_BMAQ01000028.1"/>
</dbReference>
<keyword evidence="7" id="KW-1185">Reference proteome</keyword>
<keyword evidence="3" id="KW-0547">Nucleotide-binding</keyword>
<evidence type="ECO:0000256" key="4">
    <source>
        <dbReference type="ARBA" id="ARBA00022840"/>
    </source>
</evidence>
<gene>
    <name evidence="6" type="ORF">PRECH8_21030</name>
</gene>
<dbReference type="InterPro" id="IPR027417">
    <property type="entry name" value="P-loop_NTPase"/>
</dbReference>
<dbReference type="GO" id="GO:0005524">
    <property type="term" value="F:ATP binding"/>
    <property type="evidence" value="ECO:0007669"/>
    <property type="project" value="UniProtKB-KW"/>
</dbReference>
<comment type="caution">
    <text evidence="6">The sequence shown here is derived from an EMBL/GenBank/DDBJ whole genome shotgun (WGS) entry which is preliminary data.</text>
</comment>
<reference evidence="6" key="2">
    <citation type="journal article" date="2021" name="Data Brief">
        <title>Draft genome sequence data of the facultative, thermophilic, xylanolytic bacterium Paenibacillus sp. strain DA-C8.</title>
        <authorList>
            <person name="Chhe C."/>
            <person name="Uke A."/>
            <person name="Baramee S."/>
            <person name="Ungkulpasvich U."/>
            <person name="Tachaapaikoon C."/>
            <person name="Pason P."/>
            <person name="Waeonukul R."/>
            <person name="Ratanakhanokchai K."/>
            <person name="Kosugi A."/>
        </authorList>
    </citation>
    <scope>NUCLEOTIDE SEQUENCE</scope>
    <source>
        <strain evidence="6">DA-C8</strain>
    </source>
</reference>